<dbReference type="Gene3D" id="3.40.50.10230">
    <property type="entry name" value="Cobalamin biosynthesis CobH/CbiC, precorrin-8X methylmutase"/>
    <property type="match status" value="1"/>
</dbReference>
<gene>
    <name evidence="6" type="ORF">H2509_02280</name>
</gene>
<dbReference type="Pfam" id="PF02570">
    <property type="entry name" value="CbiC"/>
    <property type="match status" value="1"/>
</dbReference>
<dbReference type="EMBL" id="JACFXV010000031">
    <property type="protein sequence ID" value="MBA5775950.1"/>
    <property type="molecule type" value="Genomic_DNA"/>
</dbReference>
<dbReference type="UniPathway" id="UPA00148"/>
<dbReference type="Proteomes" id="UP000541109">
    <property type="component" value="Unassembled WGS sequence"/>
</dbReference>
<keyword evidence="4 6" id="KW-0413">Isomerase</keyword>
<accession>A0A839A8P7</accession>
<comment type="similarity">
    <text evidence="2">Belongs to the CobH/CbiC family.</text>
</comment>
<dbReference type="InterPro" id="IPR003722">
    <property type="entry name" value="Cbl_synth_CobH/CbiC"/>
</dbReference>
<organism evidence="6 7">
    <name type="scientific">Stappia albiluteola</name>
    <dbReference type="NCBI Taxonomy" id="2758565"/>
    <lineage>
        <taxon>Bacteria</taxon>
        <taxon>Pseudomonadati</taxon>
        <taxon>Pseudomonadota</taxon>
        <taxon>Alphaproteobacteria</taxon>
        <taxon>Hyphomicrobiales</taxon>
        <taxon>Stappiaceae</taxon>
        <taxon>Stappia</taxon>
    </lineage>
</organism>
<proteinExistence type="inferred from homology"/>
<dbReference type="RefSeq" id="WP_182161866.1">
    <property type="nucleotide sequence ID" value="NZ_JACFXV010000031.1"/>
</dbReference>
<keyword evidence="7" id="KW-1185">Reference proteome</keyword>
<feature type="domain" description="Cobalamin biosynthesis precorrin-8X methylmutase CobH/CbiC" evidence="5">
    <location>
        <begin position="22"/>
        <end position="215"/>
    </location>
</feature>
<dbReference type="PANTHER" id="PTHR43588">
    <property type="entry name" value="COBALT-PRECORRIN-8 METHYLMUTASE"/>
    <property type="match status" value="1"/>
</dbReference>
<evidence type="ECO:0000259" key="5">
    <source>
        <dbReference type="Pfam" id="PF02570"/>
    </source>
</evidence>
<evidence type="ECO:0000256" key="3">
    <source>
        <dbReference type="ARBA" id="ARBA00022573"/>
    </source>
</evidence>
<keyword evidence="3" id="KW-0169">Cobalamin biosynthesis</keyword>
<comment type="caution">
    <text evidence="6">The sequence shown here is derived from an EMBL/GenBank/DDBJ whole genome shotgun (WGS) entry which is preliminary data.</text>
</comment>
<dbReference type="GO" id="GO:0009236">
    <property type="term" value="P:cobalamin biosynthetic process"/>
    <property type="evidence" value="ECO:0007669"/>
    <property type="project" value="UniProtKB-UniPathway"/>
</dbReference>
<dbReference type="NCBIfam" id="NF006136">
    <property type="entry name" value="PRK08285.1"/>
    <property type="match status" value="1"/>
</dbReference>
<dbReference type="PANTHER" id="PTHR43588:SF1">
    <property type="entry name" value="COBALT-PRECORRIN-8 METHYLMUTASE"/>
    <property type="match status" value="1"/>
</dbReference>
<evidence type="ECO:0000256" key="4">
    <source>
        <dbReference type="ARBA" id="ARBA00023235"/>
    </source>
</evidence>
<dbReference type="InterPro" id="IPR036588">
    <property type="entry name" value="CobH/CbiC_sf"/>
</dbReference>
<dbReference type="GO" id="GO:0016993">
    <property type="term" value="F:precorrin-8X methylmutase activity"/>
    <property type="evidence" value="ECO:0007669"/>
    <property type="project" value="UniProtKB-EC"/>
</dbReference>
<comment type="pathway">
    <text evidence="1">Cofactor biosynthesis; adenosylcobalamin biosynthesis.</text>
</comment>
<evidence type="ECO:0000256" key="1">
    <source>
        <dbReference type="ARBA" id="ARBA00004953"/>
    </source>
</evidence>
<evidence type="ECO:0000313" key="7">
    <source>
        <dbReference type="Proteomes" id="UP000541109"/>
    </source>
</evidence>
<name>A0A839A8P7_9HYPH</name>
<dbReference type="AlphaFoldDB" id="A0A839A8P7"/>
<protein>
    <submittedName>
        <fullName evidence="6">Precorrin-8X methylmutase</fullName>
        <ecNumber evidence="6">5.4.99.61</ecNumber>
    </submittedName>
</protein>
<evidence type="ECO:0000256" key="2">
    <source>
        <dbReference type="ARBA" id="ARBA00009774"/>
    </source>
</evidence>
<sequence length="223" mass="23715">MNDAFARPPARRYDYERDPAAIYRQSFAIVRAEADLDRLPESLRDVAVRLIHACGEPDIVADLAWSDGAAEAAREALGQGAPILTDVKMVEYGIIRSRLAARNEVVCTLDDPRVADHAGDLATTRSAAAVDFWQDRLAGAVVAIGNAPTALFHLLERIAEGFPRPAVILGFPVGFVGAAESKQALSENPFSIPYLTLKGRRGGSAIAAAAVNALAAGLPEEGR</sequence>
<dbReference type="SUPFAM" id="SSF63965">
    <property type="entry name" value="Precorrin-8X methylmutase CbiC/CobH"/>
    <property type="match status" value="1"/>
</dbReference>
<reference evidence="6 7" key="1">
    <citation type="submission" date="2020-07" db="EMBL/GenBank/DDBJ databases">
        <title>Stappia sp., F7233, whole genome shotgun sequencing project.</title>
        <authorList>
            <person name="Jiang S."/>
            <person name="Liu Z.W."/>
            <person name="Du Z.J."/>
        </authorList>
    </citation>
    <scope>NUCLEOTIDE SEQUENCE [LARGE SCALE GENOMIC DNA]</scope>
    <source>
        <strain evidence="6 7">F7233</strain>
    </source>
</reference>
<dbReference type="EC" id="5.4.99.61" evidence="6"/>
<evidence type="ECO:0000313" key="6">
    <source>
        <dbReference type="EMBL" id="MBA5775950.1"/>
    </source>
</evidence>